<dbReference type="PANTHER" id="PTHR33163:SF40">
    <property type="entry name" value="PROTEIN TIC 214"/>
    <property type="match status" value="1"/>
</dbReference>
<dbReference type="AlphaFoldDB" id="A0A5D3AGH6"/>
<evidence type="ECO:0008006" key="5">
    <source>
        <dbReference type="Google" id="ProtNLM"/>
    </source>
</evidence>
<reference evidence="3 4" key="1">
    <citation type="submission" date="2019-07" db="EMBL/GenBank/DDBJ databases">
        <title>WGS assembly of Gossypium mustelinum.</title>
        <authorList>
            <person name="Chen Z.J."/>
            <person name="Sreedasyam A."/>
            <person name="Ando A."/>
            <person name="Song Q."/>
            <person name="De L."/>
            <person name="Hulse-Kemp A."/>
            <person name="Ding M."/>
            <person name="Ye W."/>
            <person name="Kirkbride R."/>
            <person name="Jenkins J."/>
            <person name="Plott C."/>
            <person name="Lovell J."/>
            <person name="Lin Y.-M."/>
            <person name="Vaughn R."/>
            <person name="Liu B."/>
            <person name="Li W."/>
            <person name="Simpson S."/>
            <person name="Scheffler B."/>
            <person name="Saski C."/>
            <person name="Grover C."/>
            <person name="Hu G."/>
            <person name="Conover J."/>
            <person name="Carlson J."/>
            <person name="Shu S."/>
            <person name="Boston L."/>
            <person name="Williams M."/>
            <person name="Peterson D."/>
            <person name="Mcgee K."/>
            <person name="Jones D."/>
            <person name="Wendel J."/>
            <person name="Stelly D."/>
            <person name="Grimwood J."/>
            <person name="Schmutz J."/>
        </authorList>
    </citation>
    <scope>NUCLEOTIDE SEQUENCE [LARGE SCALE GENOMIC DNA]</scope>
    <source>
        <strain evidence="3">1408120.09</strain>
    </source>
</reference>
<evidence type="ECO:0000256" key="2">
    <source>
        <dbReference type="SAM" id="Phobius"/>
    </source>
</evidence>
<dbReference type="InterPro" id="IPR008896">
    <property type="entry name" value="TIC214"/>
</dbReference>
<dbReference type="GO" id="GO:0016020">
    <property type="term" value="C:membrane"/>
    <property type="evidence" value="ECO:0007669"/>
    <property type="project" value="UniProtKB-SubCell"/>
</dbReference>
<comment type="subcellular location">
    <subcellularLocation>
        <location evidence="1">Membrane</location>
        <topology evidence="1">Multi-pass membrane protein</topology>
    </subcellularLocation>
</comment>
<feature type="transmembrane region" description="Helical" evidence="2">
    <location>
        <begin position="191"/>
        <end position="218"/>
    </location>
</feature>
<keyword evidence="2" id="KW-0472">Membrane</keyword>
<sequence>MRIEIAEAWDSLLLAQVIRGSVLITQSILRKYIILPSLIIVKNIARMLLFQFPEWSEDLTDWNREMHVKCTYNGVQLSKTEFPKNWLTDGIQIKILFPFCLKPWHRFKLQPSHKDPMKKKKGQKNDFCFLTVWGMETELPFGSPRKRRIIKELSKINPIPFFGLREPYELGETKKDSIIIKRKNIRLIRKFYFFIKFFIEKIYMDILLYIINILYWQIAPYFA</sequence>
<protein>
    <recommendedName>
        <fullName evidence="5">Translocon at the inner envelope membrane of chloroplasts 214</fullName>
    </recommendedName>
</protein>
<keyword evidence="2" id="KW-1133">Transmembrane helix</keyword>
<keyword evidence="2" id="KW-0812">Transmembrane</keyword>
<dbReference type="Pfam" id="PF05758">
    <property type="entry name" value="Ycf1"/>
    <property type="match status" value="1"/>
</dbReference>
<dbReference type="PANTHER" id="PTHR33163">
    <property type="entry name" value="PROTEIN TIC 214-RELATED"/>
    <property type="match status" value="1"/>
</dbReference>
<evidence type="ECO:0000313" key="4">
    <source>
        <dbReference type="Proteomes" id="UP000323597"/>
    </source>
</evidence>
<accession>A0A5D3AGH6</accession>
<evidence type="ECO:0000313" key="3">
    <source>
        <dbReference type="EMBL" id="TYJ49191.1"/>
    </source>
</evidence>
<organism evidence="3 4">
    <name type="scientific">Gossypium mustelinum</name>
    <name type="common">Cotton</name>
    <name type="synonym">Gossypium caicoense</name>
    <dbReference type="NCBI Taxonomy" id="34275"/>
    <lineage>
        <taxon>Eukaryota</taxon>
        <taxon>Viridiplantae</taxon>
        <taxon>Streptophyta</taxon>
        <taxon>Embryophyta</taxon>
        <taxon>Tracheophyta</taxon>
        <taxon>Spermatophyta</taxon>
        <taxon>Magnoliopsida</taxon>
        <taxon>eudicotyledons</taxon>
        <taxon>Gunneridae</taxon>
        <taxon>Pentapetalae</taxon>
        <taxon>rosids</taxon>
        <taxon>malvids</taxon>
        <taxon>Malvales</taxon>
        <taxon>Malvaceae</taxon>
        <taxon>Malvoideae</taxon>
        <taxon>Gossypium</taxon>
    </lineage>
</organism>
<dbReference type="EMBL" id="CM017636">
    <property type="protein sequence ID" value="TYJ49191.1"/>
    <property type="molecule type" value="Genomic_DNA"/>
</dbReference>
<gene>
    <name evidence="3" type="ORF">E1A91_A01G116800v1</name>
</gene>
<dbReference type="Proteomes" id="UP000323597">
    <property type="component" value="Chromosome A01"/>
</dbReference>
<keyword evidence="4" id="KW-1185">Reference proteome</keyword>
<evidence type="ECO:0000256" key="1">
    <source>
        <dbReference type="ARBA" id="ARBA00004141"/>
    </source>
</evidence>
<proteinExistence type="predicted"/>
<name>A0A5D3AGH6_GOSMU</name>